<proteinExistence type="inferred from homology"/>
<evidence type="ECO:0000256" key="7">
    <source>
        <dbReference type="ARBA" id="ARBA00022729"/>
    </source>
</evidence>
<gene>
    <name evidence="18" type="ORF">JIN85_04170</name>
</gene>
<evidence type="ECO:0000256" key="5">
    <source>
        <dbReference type="ARBA" id="ARBA00022597"/>
    </source>
</evidence>
<dbReference type="PANTHER" id="PTHR33619:SF3">
    <property type="entry name" value="POLYSACCHARIDE EXPORT PROTEIN GFCE-RELATED"/>
    <property type="match status" value="1"/>
</dbReference>
<dbReference type="Pfam" id="PF02563">
    <property type="entry name" value="Poly_export"/>
    <property type="match status" value="1"/>
</dbReference>
<keyword evidence="6" id="KW-0812">Transmembrane</keyword>
<evidence type="ECO:0000256" key="13">
    <source>
        <dbReference type="ARBA" id="ARBA00023237"/>
    </source>
</evidence>
<evidence type="ECO:0000256" key="12">
    <source>
        <dbReference type="ARBA" id="ARBA00023139"/>
    </source>
</evidence>
<comment type="subcellular location">
    <subcellularLocation>
        <location evidence="1">Cell outer membrane</location>
        <topology evidence="1">Multi-pass membrane protein</topology>
    </subcellularLocation>
</comment>
<evidence type="ECO:0000256" key="15">
    <source>
        <dbReference type="SAM" id="SignalP"/>
    </source>
</evidence>
<dbReference type="InterPro" id="IPR003715">
    <property type="entry name" value="Poly_export_N"/>
</dbReference>
<comment type="caution">
    <text evidence="18">The sequence shown here is derived from an EMBL/GenBank/DDBJ whole genome shotgun (WGS) entry which is preliminary data.</text>
</comment>
<feature type="domain" description="SLBB" evidence="17">
    <location>
        <begin position="110"/>
        <end position="180"/>
    </location>
</feature>
<evidence type="ECO:0000313" key="18">
    <source>
        <dbReference type="EMBL" id="MBK1881596.1"/>
    </source>
</evidence>
<dbReference type="GO" id="GO:0009279">
    <property type="term" value="C:cell outer membrane"/>
    <property type="evidence" value="ECO:0007669"/>
    <property type="project" value="UniProtKB-SubCell"/>
</dbReference>
<name>A0A934S6C7_9BACT</name>
<dbReference type="EMBL" id="JAENIJ010000004">
    <property type="protein sequence ID" value="MBK1881596.1"/>
    <property type="molecule type" value="Genomic_DNA"/>
</dbReference>
<dbReference type="Gene3D" id="3.10.560.10">
    <property type="entry name" value="Outer membrane lipoprotein wza domain like"/>
    <property type="match status" value="1"/>
</dbReference>
<reference evidence="18" key="1">
    <citation type="submission" date="2021-01" db="EMBL/GenBank/DDBJ databases">
        <title>Modified the classification status of verrucomicrobia.</title>
        <authorList>
            <person name="Feng X."/>
        </authorList>
    </citation>
    <scope>NUCLEOTIDE SEQUENCE</scope>
    <source>
        <strain evidence="18">KCTC 22041</strain>
    </source>
</reference>
<dbReference type="AlphaFoldDB" id="A0A934S6C7"/>
<evidence type="ECO:0000256" key="9">
    <source>
        <dbReference type="ARBA" id="ARBA00023065"/>
    </source>
</evidence>
<dbReference type="GO" id="GO:0046930">
    <property type="term" value="C:pore complex"/>
    <property type="evidence" value="ECO:0007669"/>
    <property type="project" value="UniProtKB-KW"/>
</dbReference>
<keyword evidence="8" id="KW-0625">Polysaccharide transport</keyword>
<organism evidence="18 19">
    <name type="scientific">Luteolibacter pohnpeiensis</name>
    <dbReference type="NCBI Taxonomy" id="454153"/>
    <lineage>
        <taxon>Bacteria</taxon>
        <taxon>Pseudomonadati</taxon>
        <taxon>Verrucomicrobiota</taxon>
        <taxon>Verrucomicrobiia</taxon>
        <taxon>Verrucomicrobiales</taxon>
        <taxon>Verrucomicrobiaceae</taxon>
        <taxon>Luteolibacter</taxon>
    </lineage>
</organism>
<sequence>MMNSKKILLIIGLIVSAILPASAQIQSGKAIQITIKGVPVEESAKIDGMYPVSQSGFVTMPMIGAVQAAGNSSESLARKIEAAYKSGKIYRNPTIQVIDSSAQEINQEVVHVGGLVGRPGPTPFTQGLTLYQAIQAAGGPTTFGSMYRVKVFRDGKQQQYDLTQAKYMEIKLQPGDTIEVPQKNLIGR</sequence>
<protein>
    <submittedName>
        <fullName evidence="18">Polysaccharide biosynthesis/export family protein</fullName>
    </submittedName>
</protein>
<keyword evidence="13" id="KW-0998">Cell outer membrane</keyword>
<keyword evidence="11" id="KW-0472">Membrane</keyword>
<dbReference type="GO" id="GO:0015159">
    <property type="term" value="F:polysaccharide transmembrane transporter activity"/>
    <property type="evidence" value="ECO:0007669"/>
    <property type="project" value="InterPro"/>
</dbReference>
<evidence type="ECO:0000256" key="3">
    <source>
        <dbReference type="ARBA" id="ARBA00022448"/>
    </source>
</evidence>
<dbReference type="Proteomes" id="UP000603141">
    <property type="component" value="Unassembled WGS sequence"/>
</dbReference>
<keyword evidence="14" id="KW-0449">Lipoprotein</keyword>
<evidence type="ECO:0000256" key="8">
    <source>
        <dbReference type="ARBA" id="ARBA00023047"/>
    </source>
</evidence>
<keyword evidence="4" id="KW-1134">Transmembrane beta strand</keyword>
<keyword evidence="10" id="KW-0626">Porin</keyword>
<evidence type="ECO:0000256" key="11">
    <source>
        <dbReference type="ARBA" id="ARBA00023136"/>
    </source>
</evidence>
<dbReference type="InterPro" id="IPR049712">
    <property type="entry name" value="Poly_export"/>
</dbReference>
<accession>A0A934S6C7</accession>
<dbReference type="GO" id="GO:0006811">
    <property type="term" value="P:monoatomic ion transport"/>
    <property type="evidence" value="ECO:0007669"/>
    <property type="project" value="UniProtKB-KW"/>
</dbReference>
<evidence type="ECO:0000259" key="16">
    <source>
        <dbReference type="Pfam" id="PF02563"/>
    </source>
</evidence>
<keyword evidence="9" id="KW-0406">Ion transport</keyword>
<dbReference type="InterPro" id="IPR054765">
    <property type="entry name" value="SLBB_dom"/>
</dbReference>
<keyword evidence="5" id="KW-0762">Sugar transport</keyword>
<keyword evidence="12" id="KW-0564">Palmitate</keyword>
<feature type="domain" description="Polysaccharide export protein N-terminal" evidence="16">
    <location>
        <begin position="22"/>
        <end position="97"/>
    </location>
</feature>
<evidence type="ECO:0000256" key="14">
    <source>
        <dbReference type="ARBA" id="ARBA00023288"/>
    </source>
</evidence>
<comment type="similarity">
    <text evidence="2">Belongs to the BexD/CtrA/VexA family.</text>
</comment>
<dbReference type="Gene3D" id="3.30.1950.10">
    <property type="entry name" value="wza like domain"/>
    <property type="match status" value="1"/>
</dbReference>
<evidence type="ECO:0000256" key="2">
    <source>
        <dbReference type="ARBA" id="ARBA00009450"/>
    </source>
</evidence>
<keyword evidence="3" id="KW-0813">Transport</keyword>
<evidence type="ECO:0000313" key="19">
    <source>
        <dbReference type="Proteomes" id="UP000603141"/>
    </source>
</evidence>
<evidence type="ECO:0000259" key="17">
    <source>
        <dbReference type="Pfam" id="PF22461"/>
    </source>
</evidence>
<evidence type="ECO:0000256" key="4">
    <source>
        <dbReference type="ARBA" id="ARBA00022452"/>
    </source>
</evidence>
<keyword evidence="7 15" id="KW-0732">Signal</keyword>
<dbReference type="RefSeq" id="WP_200267940.1">
    <property type="nucleotide sequence ID" value="NZ_JAENIJ010000004.1"/>
</dbReference>
<feature type="signal peptide" evidence="15">
    <location>
        <begin position="1"/>
        <end position="23"/>
    </location>
</feature>
<dbReference type="PANTHER" id="PTHR33619">
    <property type="entry name" value="POLYSACCHARIDE EXPORT PROTEIN GFCE-RELATED"/>
    <property type="match status" value="1"/>
</dbReference>
<feature type="chain" id="PRO_5037012675" evidence="15">
    <location>
        <begin position="24"/>
        <end position="188"/>
    </location>
</feature>
<dbReference type="GO" id="GO:0015288">
    <property type="term" value="F:porin activity"/>
    <property type="evidence" value="ECO:0007669"/>
    <property type="project" value="UniProtKB-KW"/>
</dbReference>
<evidence type="ECO:0000256" key="6">
    <source>
        <dbReference type="ARBA" id="ARBA00022692"/>
    </source>
</evidence>
<dbReference type="Pfam" id="PF22461">
    <property type="entry name" value="SLBB_2"/>
    <property type="match status" value="1"/>
</dbReference>
<keyword evidence="19" id="KW-1185">Reference proteome</keyword>
<evidence type="ECO:0000256" key="1">
    <source>
        <dbReference type="ARBA" id="ARBA00004571"/>
    </source>
</evidence>
<evidence type="ECO:0000256" key="10">
    <source>
        <dbReference type="ARBA" id="ARBA00023114"/>
    </source>
</evidence>